<keyword evidence="3" id="KW-1185">Reference proteome</keyword>
<feature type="region of interest" description="Disordered" evidence="1">
    <location>
        <begin position="76"/>
        <end position="153"/>
    </location>
</feature>
<evidence type="ECO:0000256" key="1">
    <source>
        <dbReference type="SAM" id="MobiDB-lite"/>
    </source>
</evidence>
<dbReference type="Proteomes" id="UP000821837">
    <property type="component" value="Chromosome 11"/>
</dbReference>
<evidence type="ECO:0000313" key="2">
    <source>
        <dbReference type="EMBL" id="KAH7972154.1"/>
    </source>
</evidence>
<dbReference type="AlphaFoldDB" id="A0A9D4QAD8"/>
<organism evidence="2 3">
    <name type="scientific">Rhipicephalus sanguineus</name>
    <name type="common">Brown dog tick</name>
    <name type="synonym">Ixodes sanguineus</name>
    <dbReference type="NCBI Taxonomy" id="34632"/>
    <lineage>
        <taxon>Eukaryota</taxon>
        <taxon>Metazoa</taxon>
        <taxon>Ecdysozoa</taxon>
        <taxon>Arthropoda</taxon>
        <taxon>Chelicerata</taxon>
        <taxon>Arachnida</taxon>
        <taxon>Acari</taxon>
        <taxon>Parasitiformes</taxon>
        <taxon>Ixodida</taxon>
        <taxon>Ixodoidea</taxon>
        <taxon>Ixodidae</taxon>
        <taxon>Rhipicephalinae</taxon>
        <taxon>Rhipicephalus</taxon>
        <taxon>Rhipicephalus</taxon>
    </lineage>
</organism>
<protein>
    <submittedName>
        <fullName evidence="2">Uncharacterized protein</fullName>
    </submittedName>
</protein>
<comment type="caution">
    <text evidence="2">The sequence shown here is derived from an EMBL/GenBank/DDBJ whole genome shotgun (WGS) entry which is preliminary data.</text>
</comment>
<dbReference type="EMBL" id="JABSTV010001247">
    <property type="protein sequence ID" value="KAH7972154.1"/>
    <property type="molecule type" value="Genomic_DNA"/>
</dbReference>
<accession>A0A9D4QAD8</accession>
<reference evidence="2" key="2">
    <citation type="submission" date="2021-09" db="EMBL/GenBank/DDBJ databases">
        <authorList>
            <person name="Jia N."/>
            <person name="Wang J."/>
            <person name="Shi W."/>
            <person name="Du L."/>
            <person name="Sun Y."/>
            <person name="Zhan W."/>
            <person name="Jiang J."/>
            <person name="Wang Q."/>
            <person name="Zhang B."/>
            <person name="Ji P."/>
            <person name="Sakyi L.B."/>
            <person name="Cui X."/>
            <person name="Yuan T."/>
            <person name="Jiang B."/>
            <person name="Yang W."/>
            <person name="Lam T.T.-Y."/>
            <person name="Chang Q."/>
            <person name="Ding S."/>
            <person name="Wang X."/>
            <person name="Zhu J."/>
            <person name="Ruan X."/>
            <person name="Zhao L."/>
            <person name="Wei J."/>
            <person name="Que T."/>
            <person name="Du C."/>
            <person name="Cheng J."/>
            <person name="Dai P."/>
            <person name="Han X."/>
            <person name="Huang E."/>
            <person name="Gao Y."/>
            <person name="Liu J."/>
            <person name="Shao H."/>
            <person name="Ye R."/>
            <person name="Li L."/>
            <person name="Wei W."/>
            <person name="Wang X."/>
            <person name="Wang C."/>
            <person name="Huo Q."/>
            <person name="Li W."/>
            <person name="Guo W."/>
            <person name="Chen H."/>
            <person name="Chen S."/>
            <person name="Zhou L."/>
            <person name="Zhou L."/>
            <person name="Ni X."/>
            <person name="Tian J."/>
            <person name="Zhou Y."/>
            <person name="Sheng Y."/>
            <person name="Liu T."/>
            <person name="Pan Y."/>
            <person name="Xia L."/>
            <person name="Li J."/>
            <person name="Zhao F."/>
            <person name="Cao W."/>
        </authorList>
    </citation>
    <scope>NUCLEOTIDE SEQUENCE</scope>
    <source>
        <strain evidence="2">Rsan-2018</strain>
        <tissue evidence="2">Larvae</tissue>
    </source>
</reference>
<gene>
    <name evidence="2" type="ORF">HPB52_007842</name>
</gene>
<evidence type="ECO:0000313" key="3">
    <source>
        <dbReference type="Proteomes" id="UP000821837"/>
    </source>
</evidence>
<proteinExistence type="predicted"/>
<reference evidence="2" key="1">
    <citation type="journal article" date="2020" name="Cell">
        <title>Large-Scale Comparative Analyses of Tick Genomes Elucidate Their Genetic Diversity and Vector Capacities.</title>
        <authorList>
            <consortium name="Tick Genome and Microbiome Consortium (TIGMIC)"/>
            <person name="Jia N."/>
            <person name="Wang J."/>
            <person name="Shi W."/>
            <person name="Du L."/>
            <person name="Sun Y."/>
            <person name="Zhan W."/>
            <person name="Jiang J.F."/>
            <person name="Wang Q."/>
            <person name="Zhang B."/>
            <person name="Ji P."/>
            <person name="Bell-Sakyi L."/>
            <person name="Cui X.M."/>
            <person name="Yuan T.T."/>
            <person name="Jiang B.G."/>
            <person name="Yang W.F."/>
            <person name="Lam T.T."/>
            <person name="Chang Q.C."/>
            <person name="Ding S.J."/>
            <person name="Wang X.J."/>
            <person name="Zhu J.G."/>
            <person name="Ruan X.D."/>
            <person name="Zhao L."/>
            <person name="Wei J.T."/>
            <person name="Ye R.Z."/>
            <person name="Que T.C."/>
            <person name="Du C.H."/>
            <person name="Zhou Y.H."/>
            <person name="Cheng J.X."/>
            <person name="Dai P.F."/>
            <person name="Guo W.B."/>
            <person name="Han X.H."/>
            <person name="Huang E.J."/>
            <person name="Li L.F."/>
            <person name="Wei W."/>
            <person name="Gao Y.C."/>
            <person name="Liu J.Z."/>
            <person name="Shao H.Z."/>
            <person name="Wang X."/>
            <person name="Wang C.C."/>
            <person name="Yang T.C."/>
            <person name="Huo Q.B."/>
            <person name="Li W."/>
            <person name="Chen H.Y."/>
            <person name="Chen S.E."/>
            <person name="Zhou L.G."/>
            <person name="Ni X.B."/>
            <person name="Tian J.H."/>
            <person name="Sheng Y."/>
            <person name="Liu T."/>
            <person name="Pan Y.S."/>
            <person name="Xia L.Y."/>
            <person name="Li J."/>
            <person name="Zhao F."/>
            <person name="Cao W.C."/>
        </authorList>
    </citation>
    <scope>NUCLEOTIDE SEQUENCE</scope>
    <source>
        <strain evidence="2">Rsan-2018</strain>
    </source>
</reference>
<name>A0A9D4QAD8_RHISA</name>
<sequence length="153" mass="16117">MPPVSYRTDAAAVLPATTANYAFVQQRNFEIDATSKTATSDTSDYRPLCFDFGAQGTSVNIPLIEPQDQSLQARALSGDFGRPLRAEPSPAPPSVSVGDTLGTSGLQYPSGKGGVANPQPLPAFLDISGIACNPPDSRPPDSGTFEEWPQDCD</sequence>